<sequence>MKVILFLSLYLLVSTTYGGTETRKVSFEEAMLGIPGQWINFERKGCLLIGERSVDTNDYLKICKYTSDNDKVYFSMNDDGEWEAVTEGAPVLADVNFTSKFKGMSAIVSCRIRDDAGYHSTQCFQAEIDLPENISYIFTGIGNSSFFEQYKKIYLSFNVIDK</sequence>
<reference evidence="1" key="1">
    <citation type="submission" date="2024-06" db="EMBL/GenBank/DDBJ databases">
        <title>Multiomics insights into the TNT degradation mechanism by Pantoea sp. BJ2 isolated from an ammunition destruction site.</title>
        <authorList>
            <person name="Luo J."/>
        </authorList>
    </citation>
    <scope>NUCLEOTIDE SEQUENCE</scope>
    <source>
        <strain evidence="1">BJ2</strain>
    </source>
</reference>
<dbReference type="AlphaFoldDB" id="A0AAU7TQY4"/>
<organism evidence="1">
    <name type="scientific">Pantoea sp. BJ2</name>
    <dbReference type="NCBI Taxonomy" id="3141322"/>
    <lineage>
        <taxon>Bacteria</taxon>
        <taxon>Pseudomonadati</taxon>
        <taxon>Pseudomonadota</taxon>
        <taxon>Gammaproteobacteria</taxon>
        <taxon>Enterobacterales</taxon>
        <taxon>Erwiniaceae</taxon>
        <taxon>Pantoea</taxon>
    </lineage>
</organism>
<gene>
    <name evidence="1" type="ORF">AAF463_11730</name>
</gene>
<accession>A0AAU7TQY4</accession>
<dbReference type="EMBL" id="CP158292">
    <property type="protein sequence ID" value="XBV43287.1"/>
    <property type="molecule type" value="Genomic_DNA"/>
</dbReference>
<dbReference type="RefSeq" id="WP_350260821.1">
    <property type="nucleotide sequence ID" value="NZ_CP158292.1"/>
</dbReference>
<evidence type="ECO:0000313" key="1">
    <source>
        <dbReference type="EMBL" id="XBV43287.1"/>
    </source>
</evidence>
<name>A0AAU7TQY4_9GAMM</name>
<proteinExistence type="predicted"/>
<protein>
    <submittedName>
        <fullName evidence="1">Uncharacterized protein</fullName>
    </submittedName>
</protein>